<sequence length="124" mass="13834">MSRPVNIVKLPSANDPLVSESEAQKAVSDFEAIEQKVIESQENTTNLEKLNFKVEKIVTDAWEDAVSSQGNWLNNYVTCYLVFSLYEYEDRKATKENQGAGGLSHTPSLVPLPHRKPPRGSLAE</sequence>
<name>A0A4Q2D0R3_9AGAR</name>
<evidence type="ECO:0000313" key="2">
    <source>
        <dbReference type="EMBL" id="RXW11821.1"/>
    </source>
</evidence>
<proteinExistence type="predicted"/>
<gene>
    <name evidence="2" type="ORF">EST38_g14034</name>
</gene>
<reference evidence="2 3" key="1">
    <citation type="submission" date="2019-01" db="EMBL/GenBank/DDBJ databases">
        <title>Draft genome sequence of Psathyrella aberdarensis IHI B618.</title>
        <authorList>
            <person name="Buettner E."/>
            <person name="Kellner H."/>
        </authorList>
    </citation>
    <scope>NUCLEOTIDE SEQUENCE [LARGE SCALE GENOMIC DNA]</scope>
    <source>
        <strain evidence="2 3">IHI B618</strain>
    </source>
</reference>
<evidence type="ECO:0000256" key="1">
    <source>
        <dbReference type="SAM" id="MobiDB-lite"/>
    </source>
</evidence>
<accession>A0A4Q2D0R3</accession>
<dbReference type="EMBL" id="SDEE01001580">
    <property type="protein sequence ID" value="RXW11821.1"/>
    <property type="molecule type" value="Genomic_DNA"/>
</dbReference>
<dbReference type="Proteomes" id="UP000290288">
    <property type="component" value="Unassembled WGS sequence"/>
</dbReference>
<feature type="region of interest" description="Disordered" evidence="1">
    <location>
        <begin position="94"/>
        <end position="124"/>
    </location>
</feature>
<comment type="caution">
    <text evidence="2">The sequence shown here is derived from an EMBL/GenBank/DDBJ whole genome shotgun (WGS) entry which is preliminary data.</text>
</comment>
<organism evidence="2 3">
    <name type="scientific">Candolleomyces aberdarensis</name>
    <dbReference type="NCBI Taxonomy" id="2316362"/>
    <lineage>
        <taxon>Eukaryota</taxon>
        <taxon>Fungi</taxon>
        <taxon>Dikarya</taxon>
        <taxon>Basidiomycota</taxon>
        <taxon>Agaricomycotina</taxon>
        <taxon>Agaricomycetes</taxon>
        <taxon>Agaricomycetidae</taxon>
        <taxon>Agaricales</taxon>
        <taxon>Agaricineae</taxon>
        <taxon>Psathyrellaceae</taxon>
        <taxon>Candolleomyces</taxon>
    </lineage>
</organism>
<dbReference type="AlphaFoldDB" id="A0A4Q2D0R3"/>
<evidence type="ECO:0000313" key="3">
    <source>
        <dbReference type="Proteomes" id="UP000290288"/>
    </source>
</evidence>
<protein>
    <submittedName>
        <fullName evidence="2">Uncharacterized protein</fullName>
    </submittedName>
</protein>
<keyword evidence="3" id="KW-1185">Reference proteome</keyword>